<dbReference type="Gene3D" id="3.20.20.210">
    <property type="match status" value="1"/>
</dbReference>
<comment type="caution">
    <text evidence="2">The sequence shown here is derived from an EMBL/GenBank/DDBJ whole genome shotgun (WGS) entry which is preliminary data.</text>
</comment>
<protein>
    <submittedName>
        <fullName evidence="2">Uroporphyrinogen decarboxylase</fullName>
    </submittedName>
</protein>
<dbReference type="AlphaFoldDB" id="A0A4V2UXD3"/>
<dbReference type="GO" id="GO:0006779">
    <property type="term" value="P:porphyrin-containing compound biosynthetic process"/>
    <property type="evidence" value="ECO:0007669"/>
    <property type="project" value="InterPro"/>
</dbReference>
<dbReference type="InterPro" id="IPR038071">
    <property type="entry name" value="UROD/MetE-like_sf"/>
</dbReference>
<keyword evidence="3" id="KW-1185">Reference proteome</keyword>
<name>A0A4V2UXD3_9BURK</name>
<dbReference type="Pfam" id="PF01208">
    <property type="entry name" value="URO-D"/>
    <property type="match status" value="1"/>
</dbReference>
<organism evidence="2 3">
    <name type="scientific">Paralcaligenes ureilyticus</name>
    <dbReference type="NCBI Taxonomy" id="627131"/>
    <lineage>
        <taxon>Bacteria</taxon>
        <taxon>Pseudomonadati</taxon>
        <taxon>Pseudomonadota</taxon>
        <taxon>Betaproteobacteria</taxon>
        <taxon>Burkholderiales</taxon>
        <taxon>Alcaligenaceae</taxon>
        <taxon>Paralcaligenes</taxon>
    </lineage>
</organism>
<evidence type="ECO:0000313" key="3">
    <source>
        <dbReference type="Proteomes" id="UP000295525"/>
    </source>
</evidence>
<dbReference type="GO" id="GO:0004853">
    <property type="term" value="F:uroporphyrinogen decarboxylase activity"/>
    <property type="evidence" value="ECO:0007669"/>
    <property type="project" value="InterPro"/>
</dbReference>
<evidence type="ECO:0000259" key="1">
    <source>
        <dbReference type="Pfam" id="PF01208"/>
    </source>
</evidence>
<feature type="domain" description="Uroporphyrinogen decarboxylase (URO-D)" evidence="1">
    <location>
        <begin position="4"/>
        <end position="307"/>
    </location>
</feature>
<reference evidence="2 3" key="1">
    <citation type="submission" date="2019-03" db="EMBL/GenBank/DDBJ databases">
        <title>Genomic Encyclopedia of Type Strains, Phase IV (KMG-IV): sequencing the most valuable type-strain genomes for metagenomic binning, comparative biology and taxonomic classification.</title>
        <authorList>
            <person name="Goeker M."/>
        </authorList>
    </citation>
    <scope>NUCLEOTIDE SEQUENCE [LARGE SCALE GENOMIC DNA]</scope>
    <source>
        <strain evidence="2 3">DSM 24591</strain>
    </source>
</reference>
<dbReference type="EMBL" id="SMAJ01000016">
    <property type="protein sequence ID" value="TCT03068.1"/>
    <property type="molecule type" value="Genomic_DNA"/>
</dbReference>
<dbReference type="SUPFAM" id="SSF51726">
    <property type="entry name" value="UROD/MetE-like"/>
    <property type="match status" value="1"/>
</dbReference>
<evidence type="ECO:0000313" key="2">
    <source>
        <dbReference type="EMBL" id="TCT03068.1"/>
    </source>
</evidence>
<accession>A0A4V2UXD3</accession>
<proteinExistence type="predicted"/>
<dbReference type="RefSeq" id="WP_165931059.1">
    <property type="nucleotide sequence ID" value="NZ_SMAJ01000016.1"/>
</dbReference>
<gene>
    <name evidence="2" type="ORF">EDC26_11635</name>
</gene>
<sequence length="311" mass="35295">MNKKQRFMAVAHGTEIDRPPVTAWVHFQSDHLSPEQVANLHYEFFRAYDWDILKVMNDYRYPVPEGVVSLTNPEAFSSYSRLSMDTPCFAKQLDCLERLRALVGDDVPILETVFEPYQQILRNIGYEQSANFFSNEKLALSAIEAVTETMCDYVRCVKRLGIDGIYLSINGAIPFGQSRGVTDELHETFQKPFASRVLDAAEGMVRVLHAHGHHLQVSRAFDYPHEILSVSTCYSSNPSLKELCRLTDKPLMGGVDETTIQEMTLPQIEAEVCDAKQQMGDRRWVLAPGCTMPSFTPVRNLKHLRAFSKTL</sequence>
<dbReference type="InterPro" id="IPR000257">
    <property type="entry name" value="Uroporphyrinogen_deCOase"/>
</dbReference>
<dbReference type="Proteomes" id="UP000295525">
    <property type="component" value="Unassembled WGS sequence"/>
</dbReference>